<gene>
    <name evidence="2" type="ORF">GA0061103_2763</name>
</gene>
<dbReference type="Pfam" id="PF20361">
    <property type="entry name" value="DUF6656"/>
    <property type="match status" value="1"/>
</dbReference>
<evidence type="ECO:0000313" key="2">
    <source>
        <dbReference type="EMBL" id="SCB19863.1"/>
    </source>
</evidence>
<dbReference type="RefSeq" id="WP_092709641.1">
    <property type="nucleotide sequence ID" value="NZ_FMAG01000002.1"/>
</dbReference>
<reference evidence="3" key="1">
    <citation type="submission" date="2016-08" db="EMBL/GenBank/DDBJ databases">
        <authorList>
            <person name="Varghese N."/>
            <person name="Submissions Spin"/>
        </authorList>
    </citation>
    <scope>NUCLEOTIDE SEQUENCE [LARGE SCALE GENOMIC DNA]</scope>
    <source>
        <strain evidence="3">HAMBI 2975</strain>
    </source>
</reference>
<dbReference type="OrthoDB" id="8276610at2"/>
<feature type="compositionally biased region" description="Basic and acidic residues" evidence="1">
    <location>
        <begin position="1"/>
        <end position="14"/>
    </location>
</feature>
<evidence type="ECO:0000256" key="1">
    <source>
        <dbReference type="SAM" id="MobiDB-lite"/>
    </source>
</evidence>
<organism evidence="2 3">
    <name type="scientific">Rhizobium multihospitium</name>
    <dbReference type="NCBI Taxonomy" id="410764"/>
    <lineage>
        <taxon>Bacteria</taxon>
        <taxon>Pseudomonadati</taxon>
        <taxon>Pseudomonadota</taxon>
        <taxon>Alphaproteobacteria</taxon>
        <taxon>Hyphomicrobiales</taxon>
        <taxon>Rhizobiaceae</taxon>
        <taxon>Rhizobium/Agrobacterium group</taxon>
        <taxon>Rhizobium</taxon>
    </lineage>
</organism>
<dbReference type="Proteomes" id="UP000199101">
    <property type="component" value="Unassembled WGS sequence"/>
</dbReference>
<dbReference type="AlphaFoldDB" id="A0A1C3UWH0"/>
<dbReference type="InterPro" id="IPR046597">
    <property type="entry name" value="DUF6656"/>
</dbReference>
<keyword evidence="3" id="KW-1185">Reference proteome</keyword>
<sequence length="205" mass="24038">MAKLRYFDAGKPAEPEPAPPVSTTGYSEFLRTGRINRNRPHWLAEEREYLTHEHVAERTALKLRDAGEKTHDRLNSFHKSIRFPKLIFHHTLKDTPHLGYCHVTAARTQFAQYEQVNWAFYIANFFARIGQEENFFEDISLKYSRMYFAVAIHPDRQAEDKKLTINRDVRGNGVLFHTHDPQIAIRNVLLLGARNEQLRDIIRQL</sequence>
<evidence type="ECO:0000313" key="3">
    <source>
        <dbReference type="Proteomes" id="UP000199101"/>
    </source>
</evidence>
<dbReference type="EMBL" id="FMAG01000002">
    <property type="protein sequence ID" value="SCB19863.1"/>
    <property type="molecule type" value="Genomic_DNA"/>
</dbReference>
<name>A0A1C3UWH0_9HYPH</name>
<dbReference type="STRING" id="410764.GA0061103_2763"/>
<protein>
    <submittedName>
        <fullName evidence="2">Uncharacterized protein</fullName>
    </submittedName>
</protein>
<proteinExistence type="predicted"/>
<accession>A0A1C3UWH0</accession>
<feature type="region of interest" description="Disordered" evidence="1">
    <location>
        <begin position="1"/>
        <end position="25"/>
    </location>
</feature>